<dbReference type="HOGENOM" id="CLU_065294_0_0_1"/>
<proteinExistence type="predicted"/>
<sequence>NHSSQKKRQSKAERIRNALAIVRDGKISFIDFLSQILDPSEKEFKAYCTAIYSVDDNSPPKLYQLFDLILNDPRGGPLFRRWIEAQAVDVVSSKVYDEMDDVKDALRGTISSITPEFLMTWDINSTMDRIIDKSAPTLHRLLESASQTDRARRENTKKTSTTVCNVIVAQLTNQRSHHSLYLAAPFTITLWTNGASRQTIETLAKCGLCISFSSLTTLLKTLASRSLDRAIQVAQGPHILCYDNINISTSIFVEQRSLAPAKVQSGTFPIIYEVRNGNHEHMRLAPMLGRAQQAFDLTFNADIRPTVNQIKSSRDQFKVHITDILLECCAAFKNYMHRSEPALQHQERRKLPGGYKTKFQKIR</sequence>
<dbReference type="OrthoDB" id="2690697at2759"/>
<protein>
    <submittedName>
        <fullName evidence="2">Uncharacterized protein</fullName>
    </submittedName>
</protein>
<reference evidence="3" key="2">
    <citation type="submission" date="2015-01" db="EMBL/GenBank/DDBJ databases">
        <title>Evolutionary Origins and Diversification of the Mycorrhizal Mutualists.</title>
        <authorList>
            <consortium name="DOE Joint Genome Institute"/>
            <consortium name="Mycorrhizal Genomics Consortium"/>
            <person name="Kohler A."/>
            <person name="Kuo A."/>
            <person name="Nagy L.G."/>
            <person name="Floudas D."/>
            <person name="Copeland A."/>
            <person name="Barry K.W."/>
            <person name="Cichocki N."/>
            <person name="Veneault-Fourrey C."/>
            <person name="LaButti K."/>
            <person name="Lindquist E.A."/>
            <person name="Lipzen A."/>
            <person name="Lundell T."/>
            <person name="Morin E."/>
            <person name="Murat C."/>
            <person name="Riley R."/>
            <person name="Ohm R."/>
            <person name="Sun H."/>
            <person name="Tunlid A."/>
            <person name="Henrissat B."/>
            <person name="Grigoriev I.V."/>
            <person name="Hibbett D.S."/>
            <person name="Martin F."/>
        </authorList>
    </citation>
    <scope>NUCLEOTIDE SEQUENCE [LARGE SCALE GENOMIC DNA]</scope>
    <source>
        <strain evidence="3">ATCC 200175</strain>
    </source>
</reference>
<feature type="non-terminal residue" evidence="2">
    <location>
        <position position="363"/>
    </location>
</feature>
<dbReference type="Proteomes" id="UP000053647">
    <property type="component" value="Unassembled WGS sequence"/>
</dbReference>
<name>A0A0C9SXU5_PAXIN</name>
<organism evidence="2 3">
    <name type="scientific">Paxillus involutus ATCC 200175</name>
    <dbReference type="NCBI Taxonomy" id="664439"/>
    <lineage>
        <taxon>Eukaryota</taxon>
        <taxon>Fungi</taxon>
        <taxon>Dikarya</taxon>
        <taxon>Basidiomycota</taxon>
        <taxon>Agaricomycotina</taxon>
        <taxon>Agaricomycetes</taxon>
        <taxon>Agaricomycetidae</taxon>
        <taxon>Boletales</taxon>
        <taxon>Paxilineae</taxon>
        <taxon>Paxillaceae</taxon>
        <taxon>Paxillus</taxon>
    </lineage>
</organism>
<evidence type="ECO:0000256" key="1">
    <source>
        <dbReference type="SAM" id="MobiDB-lite"/>
    </source>
</evidence>
<dbReference type="AlphaFoldDB" id="A0A0C9SXU5"/>
<accession>A0A0C9SXU5</accession>
<reference evidence="2 3" key="1">
    <citation type="submission" date="2014-06" db="EMBL/GenBank/DDBJ databases">
        <authorList>
            <consortium name="DOE Joint Genome Institute"/>
            <person name="Kuo A."/>
            <person name="Kohler A."/>
            <person name="Nagy L.G."/>
            <person name="Floudas D."/>
            <person name="Copeland A."/>
            <person name="Barry K.W."/>
            <person name="Cichocki N."/>
            <person name="Veneault-Fourrey C."/>
            <person name="LaButti K."/>
            <person name="Lindquist E.A."/>
            <person name="Lipzen A."/>
            <person name="Lundell T."/>
            <person name="Morin E."/>
            <person name="Murat C."/>
            <person name="Sun H."/>
            <person name="Tunlid A."/>
            <person name="Henrissat B."/>
            <person name="Grigoriev I.V."/>
            <person name="Hibbett D.S."/>
            <person name="Martin F."/>
            <person name="Nordberg H.P."/>
            <person name="Cantor M.N."/>
            <person name="Hua S.X."/>
        </authorList>
    </citation>
    <scope>NUCLEOTIDE SEQUENCE [LARGE SCALE GENOMIC DNA]</scope>
    <source>
        <strain evidence="2 3">ATCC 200175</strain>
    </source>
</reference>
<keyword evidence="3" id="KW-1185">Reference proteome</keyword>
<evidence type="ECO:0000313" key="3">
    <source>
        <dbReference type="Proteomes" id="UP000053647"/>
    </source>
</evidence>
<feature type="region of interest" description="Disordered" evidence="1">
    <location>
        <begin position="341"/>
        <end position="363"/>
    </location>
</feature>
<feature type="compositionally biased region" description="Basic and acidic residues" evidence="1">
    <location>
        <begin position="341"/>
        <end position="350"/>
    </location>
</feature>
<evidence type="ECO:0000313" key="2">
    <source>
        <dbReference type="EMBL" id="KIJ07905.1"/>
    </source>
</evidence>
<dbReference type="EMBL" id="KN819753">
    <property type="protein sequence ID" value="KIJ07905.1"/>
    <property type="molecule type" value="Genomic_DNA"/>
</dbReference>
<gene>
    <name evidence="2" type="ORF">PAXINDRAFT_18932</name>
</gene>